<reference evidence="2" key="1">
    <citation type="journal article" date="2023" name="G3 (Bethesda)">
        <title>Genome assembly and association tests identify interacting loci associated with vigor, precocity, and sex in interspecific pistachio rootstocks.</title>
        <authorList>
            <person name="Palmer W."/>
            <person name="Jacygrad E."/>
            <person name="Sagayaradj S."/>
            <person name="Cavanaugh K."/>
            <person name="Han R."/>
            <person name="Bertier L."/>
            <person name="Beede B."/>
            <person name="Kafkas S."/>
            <person name="Golino D."/>
            <person name="Preece J."/>
            <person name="Michelmore R."/>
        </authorList>
    </citation>
    <scope>NUCLEOTIDE SEQUENCE [LARGE SCALE GENOMIC DNA]</scope>
</reference>
<gene>
    <name evidence="1" type="ORF">Pint_23419</name>
</gene>
<organism evidence="1 2">
    <name type="scientific">Pistacia integerrima</name>
    <dbReference type="NCBI Taxonomy" id="434235"/>
    <lineage>
        <taxon>Eukaryota</taxon>
        <taxon>Viridiplantae</taxon>
        <taxon>Streptophyta</taxon>
        <taxon>Embryophyta</taxon>
        <taxon>Tracheophyta</taxon>
        <taxon>Spermatophyta</taxon>
        <taxon>Magnoliopsida</taxon>
        <taxon>eudicotyledons</taxon>
        <taxon>Gunneridae</taxon>
        <taxon>Pentapetalae</taxon>
        <taxon>rosids</taxon>
        <taxon>malvids</taxon>
        <taxon>Sapindales</taxon>
        <taxon>Anacardiaceae</taxon>
        <taxon>Pistacia</taxon>
    </lineage>
</organism>
<dbReference type="Proteomes" id="UP001163603">
    <property type="component" value="Chromosome 6"/>
</dbReference>
<protein>
    <submittedName>
        <fullName evidence="1">Uncharacterized protein</fullName>
    </submittedName>
</protein>
<dbReference type="EMBL" id="CM047741">
    <property type="protein sequence ID" value="KAJ0037890.1"/>
    <property type="molecule type" value="Genomic_DNA"/>
</dbReference>
<proteinExistence type="predicted"/>
<sequence length="946" mass="105671">MKTHPLFINTFSTPFSNPNYLLKKPFFHSKLSSPHFSFLKTRSFCHFHSLRLPSNSNSKVVEGVRFDGPVIDIDEVMESEDDDLVVETCITRTLPPALTLEHGLQSIKEAVEKLKLDPPQSASGVLRFQIAVPPSAKALNWFCCQPESSAVFPVFFLSKEMENPTCKSLYLNQTRGVFGIGTAIYFTHSSSCAQGERSALKSSKSAPVNNASLDVKHWYPKLQEHIVFVCRYLSNDSIPVTTYGFTDSNFDLKSSSMKHEAGSFYFFIPQIELNEHEDISILAATLAWSDALHCTFEQTLQSYESSLCQASCHLWPATEGCNSGYIKSALRKLKMVEDKTVQMKSVCINAVSMARRDVGDPMELVSPFSWLVSLIRFQVGHETFSYAKFSCREMLFSASFLSDFHQLLVFPVTWYGSIICISFDYQLDNASEMIYSTGDHANINAVWASLLVEECSRLGLTYFCIAPGSRSSPLAVAASSHPLTTCIACFDERSLAYHAVGYARGSHKPAVIITSSGTAVSNLLPAVVEASQDFVPVLLLTADRPPELQDAGANQAINQVNHFGSFVRFFFSLPAPTDEIPARMVLTTLDSAVHWATSSPYGPVHINCPFREPLDNSPKKWLSSCMKGLDIWMSSTEPFTKYIQVQQCHGWKSNTQGLMTEVLELIQGVNRGLLLVGAIHTEDEIWAALLLAKHLLWPVVADILSGLRLRKVFASFPEIEKNLLFLDHFDHALLSESVKGCMQFDIILQIGSRITSKRISQMLEECFPCSYILVDNHPYRQDPSHFVTHRIQSTIVQFADSLLKVQVPHRRSKWCTYLQTVQMMVAWEISFQIFSNYSLSEPHVAHVLSEALMLDSALFVGNSMAIRDADMYGRSWTTCTHTITDMMLNSQLPYHWIRVAGNRGASGIDGLLSTAVGFAVGCNRQVSYQLTNDVMSPFVILVDLAI</sequence>
<evidence type="ECO:0000313" key="2">
    <source>
        <dbReference type="Proteomes" id="UP001163603"/>
    </source>
</evidence>
<name>A0ACC0YHW0_9ROSI</name>
<accession>A0ACC0YHW0</accession>
<evidence type="ECO:0000313" key="1">
    <source>
        <dbReference type="EMBL" id="KAJ0037890.1"/>
    </source>
</evidence>
<keyword evidence="2" id="KW-1185">Reference proteome</keyword>
<comment type="caution">
    <text evidence="1">The sequence shown here is derived from an EMBL/GenBank/DDBJ whole genome shotgun (WGS) entry which is preliminary data.</text>
</comment>